<name>A0A2D2DH83_9BURK</name>
<dbReference type="OrthoDB" id="9800438at2"/>
<dbReference type="Gene3D" id="3.10.180.10">
    <property type="entry name" value="2,3-Dihydroxybiphenyl 1,2-Dioxygenase, domain 1"/>
    <property type="match status" value="1"/>
</dbReference>
<dbReference type="GO" id="GO:0051213">
    <property type="term" value="F:dioxygenase activity"/>
    <property type="evidence" value="ECO:0007669"/>
    <property type="project" value="UniProtKB-KW"/>
</dbReference>
<reference evidence="2" key="1">
    <citation type="submission" date="2017-10" db="EMBL/GenBank/DDBJ databases">
        <title>Massilia psychrophilum sp. nov., a novel purple-pigmented bacterium isolated from Tianshan glacier, Xinjiang Municipality, China.</title>
        <authorList>
            <person name="Wang H."/>
        </authorList>
    </citation>
    <scope>NUCLEOTIDE SEQUENCE [LARGE SCALE GENOMIC DNA]</scope>
    <source>
        <strain evidence="2">B2</strain>
    </source>
</reference>
<evidence type="ECO:0000313" key="3">
    <source>
        <dbReference type="Proteomes" id="UP000229897"/>
    </source>
</evidence>
<keyword evidence="2" id="KW-0223">Dioxygenase</keyword>
<dbReference type="Pfam" id="PF00903">
    <property type="entry name" value="Glyoxalase"/>
    <property type="match status" value="1"/>
</dbReference>
<keyword evidence="2" id="KW-0560">Oxidoreductase</keyword>
<keyword evidence="3" id="KW-1185">Reference proteome</keyword>
<protein>
    <submittedName>
        <fullName evidence="2">Glyoxalase/bleomycin resistance/extradiol dioxygenase family protein</fullName>
    </submittedName>
</protein>
<dbReference type="RefSeq" id="WP_099874332.1">
    <property type="nucleotide sequence ID" value="NZ_CP024608.1"/>
</dbReference>
<dbReference type="PANTHER" id="PTHR35006:SF2">
    <property type="entry name" value="GLYOXALASE FAMILY PROTEIN (AFU_ORTHOLOGUE AFUA_5G14830)"/>
    <property type="match status" value="1"/>
</dbReference>
<dbReference type="InterPro" id="IPR037523">
    <property type="entry name" value="VOC_core"/>
</dbReference>
<accession>A0A2D2DH83</accession>
<dbReference type="KEGG" id="mass:CR152_07360"/>
<organism evidence="2 3">
    <name type="scientific">Massilia violaceinigra</name>
    <dbReference type="NCBI Taxonomy" id="2045208"/>
    <lineage>
        <taxon>Bacteria</taxon>
        <taxon>Pseudomonadati</taxon>
        <taxon>Pseudomonadota</taxon>
        <taxon>Betaproteobacteria</taxon>
        <taxon>Burkholderiales</taxon>
        <taxon>Oxalobacteraceae</taxon>
        <taxon>Telluria group</taxon>
        <taxon>Massilia</taxon>
    </lineage>
</organism>
<dbReference type="PANTHER" id="PTHR35006">
    <property type="entry name" value="GLYOXALASE FAMILY PROTEIN (AFU_ORTHOLOGUE AFUA_5G14830)"/>
    <property type="match status" value="1"/>
</dbReference>
<dbReference type="InterPro" id="IPR029068">
    <property type="entry name" value="Glyas_Bleomycin-R_OHBP_Dase"/>
</dbReference>
<dbReference type="AlphaFoldDB" id="A0A2D2DH83"/>
<dbReference type="EMBL" id="CP024608">
    <property type="protein sequence ID" value="ATQ74347.1"/>
    <property type="molecule type" value="Genomic_DNA"/>
</dbReference>
<dbReference type="InterPro" id="IPR004360">
    <property type="entry name" value="Glyas_Fos-R_dOase_dom"/>
</dbReference>
<dbReference type="Proteomes" id="UP000229897">
    <property type="component" value="Chromosome"/>
</dbReference>
<sequence length="123" mass="13261">MIIDHLGFAVSDYEQSKTFFGKALAPLGISLVTEVKGWAGLGKNGKPEFWFGQGGTVQGQMHVAFVADSREQVRQFYAAALDAGAKDNGAPGIRAHYHPDYYGAFVIGPDGHNIEAVCHKAEH</sequence>
<proteinExistence type="predicted"/>
<gene>
    <name evidence="2" type="ORF">CR152_07360</name>
</gene>
<evidence type="ECO:0000259" key="1">
    <source>
        <dbReference type="PROSITE" id="PS51819"/>
    </source>
</evidence>
<evidence type="ECO:0000313" key="2">
    <source>
        <dbReference type="EMBL" id="ATQ74347.1"/>
    </source>
</evidence>
<feature type="domain" description="VOC" evidence="1">
    <location>
        <begin position="2"/>
        <end position="119"/>
    </location>
</feature>
<dbReference type="PROSITE" id="PS51819">
    <property type="entry name" value="VOC"/>
    <property type="match status" value="1"/>
</dbReference>
<dbReference type="SUPFAM" id="SSF54593">
    <property type="entry name" value="Glyoxalase/Bleomycin resistance protein/Dihydroxybiphenyl dioxygenase"/>
    <property type="match status" value="1"/>
</dbReference>
<dbReference type="CDD" id="cd07262">
    <property type="entry name" value="VOC_like"/>
    <property type="match status" value="1"/>
</dbReference>